<dbReference type="InterPro" id="IPR037066">
    <property type="entry name" value="Plug_dom_sf"/>
</dbReference>
<feature type="chain" id="PRO_5045415149" evidence="8">
    <location>
        <begin position="30"/>
        <end position="1076"/>
    </location>
</feature>
<evidence type="ECO:0000259" key="9">
    <source>
        <dbReference type="Pfam" id="PF07715"/>
    </source>
</evidence>
<dbReference type="InterPro" id="IPR012910">
    <property type="entry name" value="Plug_dom"/>
</dbReference>
<keyword evidence="3 7" id="KW-1134">Transmembrane beta strand</keyword>
<dbReference type="InterPro" id="IPR023996">
    <property type="entry name" value="TonB-dep_OMP_SusC/RagA"/>
</dbReference>
<dbReference type="Pfam" id="PF13715">
    <property type="entry name" value="CarbopepD_reg_2"/>
    <property type="match status" value="1"/>
</dbReference>
<dbReference type="Proteomes" id="UP001565200">
    <property type="component" value="Unassembled WGS sequence"/>
</dbReference>
<evidence type="ECO:0000256" key="1">
    <source>
        <dbReference type="ARBA" id="ARBA00004571"/>
    </source>
</evidence>
<evidence type="ECO:0000256" key="3">
    <source>
        <dbReference type="ARBA" id="ARBA00022452"/>
    </source>
</evidence>
<comment type="caution">
    <text evidence="10">The sequence shown here is derived from an EMBL/GenBank/DDBJ whole genome shotgun (WGS) entry which is preliminary data.</text>
</comment>
<evidence type="ECO:0000313" key="11">
    <source>
        <dbReference type="Proteomes" id="UP001565200"/>
    </source>
</evidence>
<dbReference type="InterPro" id="IPR036942">
    <property type="entry name" value="Beta-barrel_TonB_sf"/>
</dbReference>
<organism evidence="10 11">
    <name type="scientific">Heminiphilus faecis</name>
    <dbReference type="NCBI Taxonomy" id="2601703"/>
    <lineage>
        <taxon>Bacteria</taxon>
        <taxon>Pseudomonadati</taxon>
        <taxon>Bacteroidota</taxon>
        <taxon>Bacteroidia</taxon>
        <taxon>Bacteroidales</taxon>
        <taxon>Muribaculaceae</taxon>
        <taxon>Heminiphilus</taxon>
    </lineage>
</organism>
<dbReference type="Gene3D" id="2.40.170.20">
    <property type="entry name" value="TonB-dependent receptor, beta-barrel domain"/>
    <property type="match status" value="1"/>
</dbReference>
<dbReference type="RefSeq" id="WP_121698001.1">
    <property type="nucleotide sequence ID" value="NZ_JBCLPP010000042.1"/>
</dbReference>
<dbReference type="NCBIfam" id="TIGR04056">
    <property type="entry name" value="OMP_RagA_SusC"/>
    <property type="match status" value="1"/>
</dbReference>
<dbReference type="InterPro" id="IPR039426">
    <property type="entry name" value="TonB-dep_rcpt-like"/>
</dbReference>
<evidence type="ECO:0000256" key="8">
    <source>
        <dbReference type="SAM" id="SignalP"/>
    </source>
</evidence>
<evidence type="ECO:0000256" key="7">
    <source>
        <dbReference type="PROSITE-ProRule" id="PRU01360"/>
    </source>
</evidence>
<dbReference type="Gene3D" id="2.170.130.10">
    <property type="entry name" value="TonB-dependent receptor, plug domain"/>
    <property type="match status" value="1"/>
</dbReference>
<keyword evidence="8" id="KW-0732">Signal</keyword>
<feature type="domain" description="TonB-dependent receptor plug" evidence="9">
    <location>
        <begin position="126"/>
        <end position="232"/>
    </location>
</feature>
<dbReference type="Pfam" id="PF07715">
    <property type="entry name" value="Plug"/>
    <property type="match status" value="1"/>
</dbReference>
<keyword evidence="5 7" id="KW-0472">Membrane</keyword>
<accession>A0ABV4CZU0</accession>
<comment type="subcellular location">
    <subcellularLocation>
        <location evidence="1 7">Cell outer membrane</location>
        <topology evidence="1 7">Multi-pass membrane protein</topology>
    </subcellularLocation>
</comment>
<dbReference type="InterPro" id="IPR008969">
    <property type="entry name" value="CarboxyPept-like_regulatory"/>
</dbReference>
<keyword evidence="2 7" id="KW-0813">Transport</keyword>
<keyword evidence="10" id="KW-0675">Receptor</keyword>
<name>A0ABV4CZU0_9BACT</name>
<gene>
    <name evidence="10" type="ORF">AAK873_12080</name>
</gene>
<keyword evidence="6 7" id="KW-0998">Cell outer membrane</keyword>
<dbReference type="InterPro" id="IPR023997">
    <property type="entry name" value="TonB-dep_OMP_SusC/RagA_CS"/>
</dbReference>
<evidence type="ECO:0000256" key="5">
    <source>
        <dbReference type="ARBA" id="ARBA00023136"/>
    </source>
</evidence>
<evidence type="ECO:0000313" key="10">
    <source>
        <dbReference type="EMBL" id="MEY8246346.1"/>
    </source>
</evidence>
<keyword evidence="4 7" id="KW-0812">Transmembrane</keyword>
<comment type="similarity">
    <text evidence="7">Belongs to the TonB-dependent receptor family.</text>
</comment>
<dbReference type="NCBIfam" id="TIGR04057">
    <property type="entry name" value="SusC_RagA_signa"/>
    <property type="match status" value="1"/>
</dbReference>
<feature type="signal peptide" evidence="8">
    <location>
        <begin position="1"/>
        <end position="29"/>
    </location>
</feature>
<evidence type="ECO:0000256" key="6">
    <source>
        <dbReference type="ARBA" id="ARBA00023237"/>
    </source>
</evidence>
<evidence type="ECO:0000256" key="2">
    <source>
        <dbReference type="ARBA" id="ARBA00022448"/>
    </source>
</evidence>
<dbReference type="EMBL" id="JBCLPP010000042">
    <property type="protein sequence ID" value="MEY8246346.1"/>
    <property type="molecule type" value="Genomic_DNA"/>
</dbReference>
<keyword evidence="11" id="KW-1185">Reference proteome</keyword>
<protein>
    <submittedName>
        <fullName evidence="10">TonB-dependent receptor</fullName>
    </submittedName>
</protein>
<dbReference type="Gene3D" id="2.60.40.1120">
    <property type="entry name" value="Carboxypeptidase-like, regulatory domain"/>
    <property type="match status" value="1"/>
</dbReference>
<dbReference type="PROSITE" id="PS52016">
    <property type="entry name" value="TONB_DEPENDENT_REC_3"/>
    <property type="match status" value="1"/>
</dbReference>
<proteinExistence type="inferred from homology"/>
<evidence type="ECO:0000256" key="4">
    <source>
        <dbReference type="ARBA" id="ARBA00022692"/>
    </source>
</evidence>
<dbReference type="SUPFAM" id="SSF49464">
    <property type="entry name" value="Carboxypeptidase regulatory domain-like"/>
    <property type="match status" value="1"/>
</dbReference>
<sequence length="1076" mass="122281">MNNIINYMSGKGKCLLTAVLIGSSLTAWADGGRELKGRVTDPDGNPIAGAIVNVAEQSRIVITDTDGNFTLKDVGFEDEINTKCIGYDTKIVAVEDFDKPLVIILDPDTDAYKKIRNLAFQDKPARYTTEATSIVTGEELQRYPVTVLQNAFNSLLTGVQTYEASTEPGWAETKMYIRGIRTMNAAARNPIVIVDNVERDISFLDAFPIDNVTILKDAAATALYGMRGANGVILVTTKRGEAGKTNIEFTQEIGWQTLTNTMENQNAYNHAMTSNQVRYLDGKDPLYTPEQLEKYRRVSNGETLEGIDRYRYFSTNWGDVLYRDHAPVYKTNLQISGGNNRARYYVSASYLRQEGMWNNDATQHKAEDYSSQHVLDRFNLRTNLDINVNKYLRVGLDLGGRIDNIVQPTASVFNLTTFGMVETNVFAPVYCPNGELYVDNNTNNPLYQLGSSGLEKNRRRQLYSTVTVNGDLSVITKGLGVDLVASFDAYDGFESTQTNDINTYSYDYMNMAVQRVEDFTYTRTHTYSELTNPNANERDNSWTLNLRGGVSYDRTFGKHHVDARAFVRSYMKRNNRGPHSANWFHLSSDRYLAYNGVLNYIFDGRYIVNGSISYMGNDNFDPDNRWDTFWGVGAGWVMSNEPWLRKDWMDLLKIRASYGKTGMSDTGSGRYPYQSIFDTSTGYSFGKNETFYDGYAEKTSGNPNSRWEISKMVNLGLDWGFFNNRLYGNLDLWKEWRSNILIERSTNPDLLGISFAKDSYGKVESKGMELTIGHYNKIGNVEYSIEGLLSYNTNKITEMDELEPAVPWQRKTGQRIRGYESVASLYESENRDAIGGWNMYQFVQWASDPSLVATSQQDAIDHPEKYPYNTFSGGGQKLGTAVFKDLNGDRQIDSRDMAPIGYTMLPDWTPSVSLSVKYKGFDFRAVGTAYLNRSVFLSPSMTFSEWGSNNSTHEVVNAWGYYTDDPMDPRNINAKYPRLSFTYNSEDSSRDNGSYQNTIWIRNGDYFSLRNIEFGYSLPEKLIAKAYMTKCRVYFSAYNVATWSHLPKDMDPERPMGYCWWYPKTRIFSFGINVAF</sequence>
<dbReference type="SUPFAM" id="SSF56935">
    <property type="entry name" value="Porins"/>
    <property type="match status" value="1"/>
</dbReference>
<reference evidence="10 11" key="1">
    <citation type="submission" date="2024-03" db="EMBL/GenBank/DDBJ databases">
        <title>Mouse gut bacterial collection (mGBC) of GemPharmatech.</title>
        <authorList>
            <person name="He Y."/>
            <person name="Dong L."/>
            <person name="Wu D."/>
            <person name="Gao X."/>
            <person name="Lin Z."/>
        </authorList>
    </citation>
    <scope>NUCLEOTIDE SEQUENCE [LARGE SCALE GENOMIC DNA]</scope>
    <source>
        <strain evidence="10 11">54-13</strain>
    </source>
</reference>